<dbReference type="InterPro" id="IPR012423">
    <property type="entry name" value="Eaf7/MRGBP"/>
</dbReference>
<dbReference type="GO" id="GO:0006357">
    <property type="term" value="P:regulation of transcription by RNA polymerase II"/>
    <property type="evidence" value="ECO:0007669"/>
    <property type="project" value="TreeGrafter"/>
</dbReference>
<evidence type="ECO:0000256" key="7">
    <source>
        <dbReference type="SAM" id="MobiDB-lite"/>
    </source>
</evidence>
<evidence type="ECO:0000313" key="9">
    <source>
        <dbReference type="Proteomes" id="UP000235965"/>
    </source>
</evidence>
<dbReference type="STRING" id="105785.A0A2J7R0Y0"/>
<feature type="region of interest" description="Disordered" evidence="7">
    <location>
        <begin position="105"/>
        <end position="307"/>
    </location>
</feature>
<keyword evidence="5" id="KW-0804">Transcription</keyword>
<evidence type="ECO:0000256" key="6">
    <source>
        <dbReference type="ARBA" id="ARBA00023242"/>
    </source>
</evidence>
<reference evidence="8 9" key="1">
    <citation type="submission" date="2017-12" db="EMBL/GenBank/DDBJ databases">
        <title>Hemimetabolous genomes reveal molecular basis of termite eusociality.</title>
        <authorList>
            <person name="Harrison M.C."/>
            <person name="Jongepier E."/>
            <person name="Robertson H.M."/>
            <person name="Arning N."/>
            <person name="Bitard-Feildel T."/>
            <person name="Chao H."/>
            <person name="Childers C.P."/>
            <person name="Dinh H."/>
            <person name="Doddapaneni H."/>
            <person name="Dugan S."/>
            <person name="Gowin J."/>
            <person name="Greiner C."/>
            <person name="Han Y."/>
            <person name="Hu H."/>
            <person name="Hughes D.S.T."/>
            <person name="Huylmans A.-K."/>
            <person name="Kemena C."/>
            <person name="Kremer L.P.M."/>
            <person name="Lee S.L."/>
            <person name="Lopez-Ezquerra A."/>
            <person name="Mallet L."/>
            <person name="Monroy-Kuhn J.M."/>
            <person name="Moser A."/>
            <person name="Murali S.C."/>
            <person name="Muzny D.M."/>
            <person name="Otani S."/>
            <person name="Piulachs M.-D."/>
            <person name="Poelchau M."/>
            <person name="Qu J."/>
            <person name="Schaub F."/>
            <person name="Wada-Katsumata A."/>
            <person name="Worley K.C."/>
            <person name="Xie Q."/>
            <person name="Ylla G."/>
            <person name="Poulsen M."/>
            <person name="Gibbs R.A."/>
            <person name="Schal C."/>
            <person name="Richards S."/>
            <person name="Belles X."/>
            <person name="Korb J."/>
            <person name="Bornberg-Bauer E."/>
        </authorList>
    </citation>
    <scope>NUCLEOTIDE SEQUENCE [LARGE SCALE GENOMIC DNA]</scope>
    <source>
        <tissue evidence="8">Whole body</tissue>
    </source>
</reference>
<dbReference type="Proteomes" id="UP000235965">
    <property type="component" value="Unassembled WGS sequence"/>
</dbReference>
<keyword evidence="3" id="KW-0156">Chromatin regulator</keyword>
<feature type="compositionally biased region" description="Basic and acidic residues" evidence="7">
    <location>
        <begin position="105"/>
        <end position="237"/>
    </location>
</feature>
<evidence type="ECO:0000256" key="4">
    <source>
        <dbReference type="ARBA" id="ARBA00023015"/>
    </source>
</evidence>
<comment type="similarity">
    <text evidence="2">Belongs to the EAF7 family.</text>
</comment>
<organism evidence="8 9">
    <name type="scientific">Cryptotermes secundus</name>
    <dbReference type="NCBI Taxonomy" id="105785"/>
    <lineage>
        <taxon>Eukaryota</taxon>
        <taxon>Metazoa</taxon>
        <taxon>Ecdysozoa</taxon>
        <taxon>Arthropoda</taxon>
        <taxon>Hexapoda</taxon>
        <taxon>Insecta</taxon>
        <taxon>Pterygota</taxon>
        <taxon>Neoptera</taxon>
        <taxon>Polyneoptera</taxon>
        <taxon>Dictyoptera</taxon>
        <taxon>Blattodea</taxon>
        <taxon>Blattoidea</taxon>
        <taxon>Termitoidae</taxon>
        <taxon>Kalotermitidae</taxon>
        <taxon>Cryptotermitinae</taxon>
        <taxon>Cryptotermes</taxon>
    </lineage>
</organism>
<dbReference type="GO" id="GO:0005634">
    <property type="term" value="C:nucleus"/>
    <property type="evidence" value="ECO:0007669"/>
    <property type="project" value="UniProtKB-SubCell"/>
</dbReference>
<gene>
    <name evidence="8" type="ORF">B7P43_G11212</name>
</gene>
<evidence type="ECO:0008006" key="10">
    <source>
        <dbReference type="Google" id="ProtNLM"/>
    </source>
</evidence>
<keyword evidence="9" id="KW-1185">Reference proteome</keyword>
<evidence type="ECO:0000256" key="2">
    <source>
        <dbReference type="ARBA" id="ARBA00007117"/>
    </source>
</evidence>
<dbReference type="EMBL" id="NEVH01008216">
    <property type="protein sequence ID" value="PNF34488.1"/>
    <property type="molecule type" value="Genomic_DNA"/>
</dbReference>
<keyword evidence="6" id="KW-0539">Nucleus</keyword>
<dbReference type="PANTHER" id="PTHR13581">
    <property type="entry name" value="MRG-BINDING PROTEIN"/>
    <property type="match status" value="1"/>
</dbReference>
<dbReference type="PANTHER" id="PTHR13581:SF5">
    <property type="entry name" value="MRG_MORF4L-BINDING PROTEIN"/>
    <property type="match status" value="1"/>
</dbReference>
<evidence type="ECO:0000256" key="5">
    <source>
        <dbReference type="ARBA" id="ARBA00023163"/>
    </source>
</evidence>
<accession>A0A2J7R0Y0</accession>
<dbReference type="GO" id="GO:0035267">
    <property type="term" value="C:NuA4 histone acetyltransferase complex"/>
    <property type="evidence" value="ECO:0007669"/>
    <property type="project" value="TreeGrafter"/>
</dbReference>
<proteinExistence type="inferred from homology"/>
<dbReference type="Pfam" id="PF07904">
    <property type="entry name" value="Eaf7"/>
    <property type="match status" value="1"/>
</dbReference>
<feature type="compositionally biased region" description="Basic and acidic residues" evidence="7">
    <location>
        <begin position="250"/>
        <end position="268"/>
    </location>
</feature>
<evidence type="ECO:0000256" key="1">
    <source>
        <dbReference type="ARBA" id="ARBA00004123"/>
    </source>
</evidence>
<dbReference type="EMBL" id="NEVH01008216">
    <property type="protein sequence ID" value="PNF34489.1"/>
    <property type="molecule type" value="Genomic_DNA"/>
</dbReference>
<dbReference type="GO" id="GO:0006325">
    <property type="term" value="P:chromatin organization"/>
    <property type="evidence" value="ECO:0007669"/>
    <property type="project" value="UniProtKB-KW"/>
</dbReference>
<dbReference type="AlphaFoldDB" id="A0A2J7R0Y0"/>
<comment type="subcellular location">
    <subcellularLocation>
        <location evidence="1">Nucleus</location>
    </subcellularLocation>
</comment>
<evidence type="ECO:0000256" key="3">
    <source>
        <dbReference type="ARBA" id="ARBA00022853"/>
    </source>
</evidence>
<dbReference type="OrthoDB" id="5595141at2759"/>
<keyword evidence="4" id="KW-0805">Transcription regulation</keyword>
<comment type="caution">
    <text evidence="8">The sequence shown here is derived from an EMBL/GenBank/DDBJ whole genome shotgun (WGS) entry which is preliminary data.</text>
</comment>
<evidence type="ECO:0000313" key="8">
    <source>
        <dbReference type="EMBL" id="PNF34489.1"/>
    </source>
</evidence>
<name>A0A2J7R0Y0_9NEOP</name>
<sequence>MAVKEKTESVVDGIEWNVDTEVQLFYAMHGHKPVGVNKYFQMACILEKFRNSINRDITSKVIWDHLDTMYDMQALDDTENLPFPNDEREFCLPEADFANMMKDKLQQEKTDSDVEPDTETKLEQKKESGKSAKEVTKKESSKDLKENSLKKDSKESKDVNKDRKDKEVTKESKKFSGKDIKDGRRESKDGKESKKDNKKDIKEVPKETKKESTESKDPKPVKSRGSIKEKKEVKKEDEKDESLATYVNSVKRERIRELSDSKSDDCSPKRVAKRSTRGSLKPDDTSSNKSSSPITTPTPPPSKRRRT</sequence>
<protein>
    <recommendedName>
        <fullName evidence="10">MRG-binding protein</fullName>
    </recommendedName>
</protein>
<dbReference type="InParanoid" id="A0A2J7R0Y0"/>